<evidence type="ECO:0000313" key="3">
    <source>
        <dbReference type="Proteomes" id="UP000076532"/>
    </source>
</evidence>
<dbReference type="AlphaFoldDB" id="A0A166BT89"/>
<accession>A0A166BT89</accession>
<dbReference type="EMBL" id="KV417640">
    <property type="protein sequence ID" value="KZP12950.1"/>
    <property type="molecule type" value="Genomic_DNA"/>
</dbReference>
<keyword evidence="3" id="KW-1185">Reference proteome</keyword>
<gene>
    <name evidence="2" type="ORF">FIBSPDRAFT_961013</name>
</gene>
<dbReference type="Proteomes" id="UP000076532">
    <property type="component" value="Unassembled WGS sequence"/>
</dbReference>
<protein>
    <submittedName>
        <fullName evidence="2">Uncharacterized protein</fullName>
    </submittedName>
</protein>
<dbReference type="OrthoDB" id="10506801at2759"/>
<proteinExistence type="predicted"/>
<organism evidence="2 3">
    <name type="scientific">Athelia psychrophila</name>
    <dbReference type="NCBI Taxonomy" id="1759441"/>
    <lineage>
        <taxon>Eukaryota</taxon>
        <taxon>Fungi</taxon>
        <taxon>Dikarya</taxon>
        <taxon>Basidiomycota</taxon>
        <taxon>Agaricomycotina</taxon>
        <taxon>Agaricomycetes</taxon>
        <taxon>Agaricomycetidae</taxon>
        <taxon>Atheliales</taxon>
        <taxon>Atheliaceae</taxon>
        <taxon>Athelia</taxon>
    </lineage>
</organism>
<feature type="region of interest" description="Disordered" evidence="1">
    <location>
        <begin position="84"/>
        <end position="106"/>
    </location>
</feature>
<sequence length="131" mass="15274">MFEDLPTYTLYITAIVRMDTVPFLQRRSPVAILDRYEGTGVEIDAPEWIRNGEEYHRFYQPRGVFAELFAKLALSEHNVSKIHTWPDSSLFGPQTPKKPAQPANMRLYKARHRYSSQVYEQPESPTQVMLN</sequence>
<reference evidence="2 3" key="1">
    <citation type="journal article" date="2016" name="Mol. Biol. Evol.">
        <title>Comparative Genomics of Early-Diverging Mushroom-Forming Fungi Provides Insights into the Origins of Lignocellulose Decay Capabilities.</title>
        <authorList>
            <person name="Nagy L.G."/>
            <person name="Riley R."/>
            <person name="Tritt A."/>
            <person name="Adam C."/>
            <person name="Daum C."/>
            <person name="Floudas D."/>
            <person name="Sun H."/>
            <person name="Yadav J.S."/>
            <person name="Pangilinan J."/>
            <person name="Larsson K.H."/>
            <person name="Matsuura K."/>
            <person name="Barry K."/>
            <person name="Labutti K."/>
            <person name="Kuo R."/>
            <person name="Ohm R.A."/>
            <person name="Bhattacharya S.S."/>
            <person name="Shirouzu T."/>
            <person name="Yoshinaga Y."/>
            <person name="Martin F.M."/>
            <person name="Grigoriev I.V."/>
            <person name="Hibbett D.S."/>
        </authorList>
    </citation>
    <scope>NUCLEOTIDE SEQUENCE [LARGE SCALE GENOMIC DNA]</scope>
    <source>
        <strain evidence="2 3">CBS 109695</strain>
    </source>
</reference>
<evidence type="ECO:0000256" key="1">
    <source>
        <dbReference type="SAM" id="MobiDB-lite"/>
    </source>
</evidence>
<evidence type="ECO:0000313" key="2">
    <source>
        <dbReference type="EMBL" id="KZP12950.1"/>
    </source>
</evidence>
<name>A0A166BT89_9AGAM</name>